<dbReference type="InterPro" id="IPR001789">
    <property type="entry name" value="Sig_transdc_resp-reg_receiver"/>
</dbReference>
<dbReference type="InterPro" id="IPR029787">
    <property type="entry name" value="Nucleotide_cyclase"/>
</dbReference>
<evidence type="ECO:0000313" key="8">
    <source>
        <dbReference type="EMBL" id="KZN20591.1"/>
    </source>
</evidence>
<dbReference type="Pfam" id="PF00072">
    <property type="entry name" value="Response_reg"/>
    <property type="match status" value="1"/>
</dbReference>
<evidence type="ECO:0000259" key="6">
    <source>
        <dbReference type="PROSITE" id="PS50110"/>
    </source>
</evidence>
<dbReference type="GO" id="GO:1902201">
    <property type="term" value="P:negative regulation of bacterial-type flagellum-dependent cell motility"/>
    <property type="evidence" value="ECO:0007669"/>
    <property type="project" value="TreeGrafter"/>
</dbReference>
<feature type="modified residue" description="4-aspartylphosphate" evidence="5">
    <location>
        <position position="272"/>
    </location>
</feature>
<dbReference type="SUPFAM" id="SSF55073">
    <property type="entry name" value="Nucleotide cyclase"/>
    <property type="match status" value="1"/>
</dbReference>
<dbReference type="GO" id="GO:0000160">
    <property type="term" value="P:phosphorelay signal transduction system"/>
    <property type="evidence" value="ECO:0007669"/>
    <property type="project" value="InterPro"/>
</dbReference>
<proteinExistence type="predicted"/>
<reference evidence="9" key="1">
    <citation type="submission" date="2016-03" db="EMBL/GenBank/DDBJ databases">
        <authorList>
            <person name="Ray J."/>
            <person name="Price M."/>
            <person name="Deutschbauer A."/>
        </authorList>
    </citation>
    <scope>NUCLEOTIDE SEQUENCE [LARGE SCALE GENOMIC DNA]</scope>
    <source>
        <strain evidence="9">FW300-N1B4</strain>
    </source>
</reference>
<evidence type="ECO:0000256" key="1">
    <source>
        <dbReference type="ARBA" id="ARBA00001946"/>
    </source>
</evidence>
<dbReference type="Proteomes" id="UP000076489">
    <property type="component" value="Unassembled WGS sequence"/>
</dbReference>
<comment type="caution">
    <text evidence="8">The sequence shown here is derived from an EMBL/GenBank/DDBJ whole genome shotgun (WGS) entry which is preliminary data.</text>
</comment>
<dbReference type="SMART" id="SM00448">
    <property type="entry name" value="REC"/>
    <property type="match status" value="1"/>
</dbReference>
<gene>
    <name evidence="8" type="ORF">A1D17_03365</name>
</gene>
<dbReference type="CDD" id="cd01949">
    <property type="entry name" value="GGDEF"/>
    <property type="match status" value="1"/>
</dbReference>
<dbReference type="PANTHER" id="PTHR45138">
    <property type="entry name" value="REGULATORY COMPONENTS OF SENSORY TRANSDUCTION SYSTEM"/>
    <property type="match status" value="1"/>
</dbReference>
<feature type="domain" description="Response regulatory" evidence="6">
    <location>
        <begin position="223"/>
        <end position="338"/>
    </location>
</feature>
<dbReference type="Gene3D" id="3.40.50.2300">
    <property type="match status" value="1"/>
</dbReference>
<evidence type="ECO:0000256" key="4">
    <source>
        <dbReference type="ARBA" id="ARBA00034247"/>
    </source>
</evidence>
<evidence type="ECO:0000256" key="3">
    <source>
        <dbReference type="ARBA" id="ARBA00012528"/>
    </source>
</evidence>
<evidence type="ECO:0000256" key="5">
    <source>
        <dbReference type="PROSITE-ProRule" id="PRU00169"/>
    </source>
</evidence>
<comment type="subcellular location">
    <subcellularLocation>
        <location evidence="2">Cell inner membrane</location>
    </subcellularLocation>
</comment>
<keyword evidence="5" id="KW-0597">Phosphoprotein</keyword>
<dbReference type="Gene3D" id="3.30.70.270">
    <property type="match status" value="1"/>
</dbReference>
<dbReference type="InterPro" id="IPR011006">
    <property type="entry name" value="CheY-like_superfamily"/>
</dbReference>
<evidence type="ECO:0000259" key="7">
    <source>
        <dbReference type="PROSITE" id="PS50887"/>
    </source>
</evidence>
<dbReference type="GO" id="GO:0052621">
    <property type="term" value="F:diguanylate cyclase activity"/>
    <property type="evidence" value="ECO:0007669"/>
    <property type="project" value="UniProtKB-EC"/>
</dbReference>
<dbReference type="InterPro" id="IPR043128">
    <property type="entry name" value="Rev_trsase/Diguanyl_cyclase"/>
</dbReference>
<accession>A0A166QNK9</accession>
<dbReference type="FunFam" id="3.30.70.270:FF:000001">
    <property type="entry name" value="Diguanylate cyclase domain protein"/>
    <property type="match status" value="1"/>
</dbReference>
<comment type="catalytic activity">
    <reaction evidence="4">
        <text>2 GTP = 3',3'-c-di-GMP + 2 diphosphate</text>
        <dbReference type="Rhea" id="RHEA:24898"/>
        <dbReference type="ChEBI" id="CHEBI:33019"/>
        <dbReference type="ChEBI" id="CHEBI:37565"/>
        <dbReference type="ChEBI" id="CHEBI:58805"/>
        <dbReference type="EC" id="2.7.7.65"/>
    </reaction>
</comment>
<sequence length="511" mass="56018">MKYDLNQILQTCWANNARNGMSPAGRAELRAVVGQVSEGITPEDINGRELVGQLERLLVGEGNESSTEEAIANLLTQIAQEAVRNQNGRISDRGPQAVFLAGYGEQSSRVATYLIKMGMQLATFGHQQSIFEVMDVLTPAHMIVVGSCVLDDPEAIVAVRGFVGQEHSNRIIVLVADRELSFDERRAAASIGKVWLFGPQDELKHVRDLIRSRNAESSIDGYKVLLVEDSRTDARVAQKIMEAQGLVVHHIREPGQVLAAIQSFRPDVIISDLHMPGCKGDMMAKVIRQDRDATMPIVFLSSESNEEAQLMALANGADGFVKKPLHPGAFIVALKSIITRSLALENRMRRDPLTNLLNHGQFMETVRRCLAVAEPYALVTMDIDHFKSVNDTHGHPVGDRVLVSIGELLTDGLRASDFVGRVGGEEFSVLMLGATPEQAVMIMNRLRERFSRIEHANDNGQSFRCTFSAGVTSLAGSVGESLRIADGALYQSKREGRNRVTLAGENEKSPD</sequence>
<dbReference type="AlphaFoldDB" id="A0A166QNK9"/>
<dbReference type="SMART" id="SM00267">
    <property type="entry name" value="GGDEF"/>
    <property type="match status" value="1"/>
</dbReference>
<organism evidence="8 9">
    <name type="scientific">Pseudomonas fluorescens</name>
    <dbReference type="NCBI Taxonomy" id="294"/>
    <lineage>
        <taxon>Bacteria</taxon>
        <taxon>Pseudomonadati</taxon>
        <taxon>Pseudomonadota</taxon>
        <taxon>Gammaproteobacteria</taxon>
        <taxon>Pseudomonadales</taxon>
        <taxon>Pseudomonadaceae</taxon>
        <taxon>Pseudomonas</taxon>
    </lineage>
</organism>
<dbReference type="Pfam" id="PF00990">
    <property type="entry name" value="GGDEF"/>
    <property type="match status" value="1"/>
</dbReference>
<protein>
    <recommendedName>
        <fullName evidence="3">diguanylate cyclase</fullName>
        <ecNumber evidence="3">2.7.7.65</ecNumber>
    </recommendedName>
</protein>
<dbReference type="PROSITE" id="PS50887">
    <property type="entry name" value="GGDEF"/>
    <property type="match status" value="1"/>
</dbReference>
<dbReference type="NCBIfam" id="TIGR00254">
    <property type="entry name" value="GGDEF"/>
    <property type="match status" value="1"/>
</dbReference>
<feature type="domain" description="GGDEF" evidence="7">
    <location>
        <begin position="374"/>
        <end position="505"/>
    </location>
</feature>
<dbReference type="InterPro" id="IPR000160">
    <property type="entry name" value="GGDEF_dom"/>
</dbReference>
<dbReference type="GO" id="GO:0043709">
    <property type="term" value="P:cell adhesion involved in single-species biofilm formation"/>
    <property type="evidence" value="ECO:0007669"/>
    <property type="project" value="TreeGrafter"/>
</dbReference>
<dbReference type="EMBL" id="LUKJ01000002">
    <property type="protein sequence ID" value="KZN20591.1"/>
    <property type="molecule type" value="Genomic_DNA"/>
</dbReference>
<dbReference type="CDD" id="cd00156">
    <property type="entry name" value="REC"/>
    <property type="match status" value="1"/>
</dbReference>
<dbReference type="SUPFAM" id="SSF52172">
    <property type="entry name" value="CheY-like"/>
    <property type="match status" value="1"/>
</dbReference>
<dbReference type="EC" id="2.7.7.65" evidence="3"/>
<dbReference type="OrthoDB" id="9812260at2"/>
<evidence type="ECO:0000313" key="9">
    <source>
        <dbReference type="Proteomes" id="UP000076489"/>
    </source>
</evidence>
<evidence type="ECO:0000256" key="2">
    <source>
        <dbReference type="ARBA" id="ARBA00004533"/>
    </source>
</evidence>
<dbReference type="RefSeq" id="WP_063340639.1">
    <property type="nucleotide sequence ID" value="NZ_LUKJ01000002.1"/>
</dbReference>
<dbReference type="PANTHER" id="PTHR45138:SF9">
    <property type="entry name" value="DIGUANYLATE CYCLASE DGCM-RELATED"/>
    <property type="match status" value="1"/>
</dbReference>
<comment type="cofactor">
    <cofactor evidence="1">
        <name>Mg(2+)</name>
        <dbReference type="ChEBI" id="CHEBI:18420"/>
    </cofactor>
</comment>
<dbReference type="PROSITE" id="PS50110">
    <property type="entry name" value="RESPONSE_REGULATORY"/>
    <property type="match status" value="1"/>
</dbReference>
<dbReference type="GO" id="GO:0005886">
    <property type="term" value="C:plasma membrane"/>
    <property type="evidence" value="ECO:0007669"/>
    <property type="project" value="UniProtKB-SubCell"/>
</dbReference>
<name>A0A166QNK9_PSEFL</name>
<dbReference type="InterPro" id="IPR050469">
    <property type="entry name" value="Diguanylate_Cyclase"/>
</dbReference>
<reference evidence="8 9" key="2">
    <citation type="journal article" date="2018" name="Nature">
        <title>Mutant phenotypes for thousands of bacterial genes of unknown function.</title>
        <authorList>
            <person name="Price M.N."/>
            <person name="Wetmore K.M."/>
            <person name="Waters R.J."/>
            <person name="Callaghan M."/>
            <person name="Ray J."/>
            <person name="Liu H."/>
            <person name="Kuehl J.V."/>
            <person name="Melnyk R.A."/>
            <person name="Lamson J.S."/>
            <person name="Suh Y."/>
            <person name="Carlson H.K."/>
            <person name="Esquivel Z."/>
            <person name="Sadeeshkumar H."/>
            <person name="Chakraborty R."/>
            <person name="Zane G.M."/>
            <person name="Rubin B.E."/>
            <person name="Wall J.D."/>
            <person name="Visel A."/>
            <person name="Bristow J."/>
            <person name="Blow M.J."/>
            <person name="Arkin A.P."/>
            <person name="Deutschbauer A.M."/>
        </authorList>
    </citation>
    <scope>NUCLEOTIDE SEQUENCE [LARGE SCALE GENOMIC DNA]</scope>
    <source>
        <strain evidence="8 9">FW300-N1B4</strain>
    </source>
</reference>